<dbReference type="GO" id="GO:0008324">
    <property type="term" value="F:monoatomic cation transmembrane transporter activity"/>
    <property type="evidence" value="ECO:0007669"/>
    <property type="project" value="InterPro"/>
</dbReference>
<keyword evidence="3" id="KW-1185">Reference proteome</keyword>
<dbReference type="AlphaFoldDB" id="A0A2U1F8W1"/>
<dbReference type="RefSeq" id="WP_116709283.1">
    <property type="nucleotide sequence ID" value="NZ_QEKW01000008.1"/>
</dbReference>
<dbReference type="PROSITE" id="PS51202">
    <property type="entry name" value="RCK_C"/>
    <property type="match status" value="1"/>
</dbReference>
<dbReference type="InterPro" id="IPR050144">
    <property type="entry name" value="AAE_transporter"/>
</dbReference>
<protein>
    <submittedName>
        <fullName evidence="2">Potassium/proton antiporter regulatory subunit (CPA2 family)</fullName>
    </submittedName>
</protein>
<reference evidence="2 3" key="1">
    <citation type="submission" date="2018-04" db="EMBL/GenBank/DDBJ databases">
        <title>Genomic Encyclopedia of Type Strains, Phase IV (KMG-IV): sequencing the most valuable type-strain genomes for metagenomic binning, comparative biology and taxonomic classification.</title>
        <authorList>
            <person name="Goeker M."/>
        </authorList>
    </citation>
    <scope>NUCLEOTIDE SEQUENCE [LARGE SCALE GENOMIC DNA]</scope>
    <source>
        <strain evidence="2 3">DSM 45771</strain>
    </source>
</reference>
<gene>
    <name evidence="2" type="ORF">C8D89_108193</name>
</gene>
<dbReference type="Proteomes" id="UP000245639">
    <property type="component" value="Unassembled WGS sequence"/>
</dbReference>
<dbReference type="InterPro" id="IPR036721">
    <property type="entry name" value="RCK_C_sf"/>
</dbReference>
<dbReference type="EMBL" id="QEKW01000008">
    <property type="protein sequence ID" value="PVZ08596.1"/>
    <property type="molecule type" value="Genomic_DNA"/>
</dbReference>
<dbReference type="InterPro" id="IPR006037">
    <property type="entry name" value="RCK_C"/>
</dbReference>
<dbReference type="Gene3D" id="3.30.70.1450">
    <property type="entry name" value="Regulator of K+ conductance, C-terminal domain"/>
    <property type="match status" value="1"/>
</dbReference>
<name>A0A2U1F8W1_9PSEU</name>
<dbReference type="SUPFAM" id="SSF116726">
    <property type="entry name" value="TrkA C-terminal domain-like"/>
    <property type="match status" value="1"/>
</dbReference>
<proteinExistence type="predicted"/>
<dbReference type="InterPro" id="IPR058776">
    <property type="entry name" value="KhtT-like_N"/>
</dbReference>
<comment type="caution">
    <text evidence="2">The sequence shown here is derived from an EMBL/GenBank/DDBJ whole genome shotgun (WGS) entry which is preliminary data.</text>
</comment>
<dbReference type="Pfam" id="PF02080">
    <property type="entry name" value="TrkA_C"/>
    <property type="match status" value="1"/>
</dbReference>
<organism evidence="2 3">
    <name type="scientific">Actinomycetospora cinnamomea</name>
    <dbReference type="NCBI Taxonomy" id="663609"/>
    <lineage>
        <taxon>Bacteria</taxon>
        <taxon>Bacillati</taxon>
        <taxon>Actinomycetota</taxon>
        <taxon>Actinomycetes</taxon>
        <taxon>Pseudonocardiales</taxon>
        <taxon>Pseudonocardiaceae</taxon>
        <taxon>Actinomycetospora</taxon>
    </lineage>
</organism>
<dbReference type="OrthoDB" id="5242677at2"/>
<dbReference type="InterPro" id="IPR026278">
    <property type="entry name" value="KhtT"/>
</dbReference>
<evidence type="ECO:0000313" key="2">
    <source>
        <dbReference type="EMBL" id="PVZ08596.1"/>
    </source>
</evidence>
<dbReference type="PIRSF" id="PIRSF005028">
    <property type="entry name" value="KhtT"/>
    <property type="match status" value="1"/>
</dbReference>
<dbReference type="PANTHER" id="PTHR30445">
    <property type="entry name" value="K(+)_H(+) ANTIPORTER SUBUNIT KHTT"/>
    <property type="match status" value="1"/>
</dbReference>
<feature type="domain" description="RCK C-terminal" evidence="1">
    <location>
        <begin position="75"/>
        <end position="159"/>
    </location>
</feature>
<dbReference type="PANTHER" id="PTHR30445:SF8">
    <property type="entry name" value="K(+)_H(+) ANTIPORTER SUBUNIT KHTT"/>
    <property type="match status" value="1"/>
</dbReference>
<accession>A0A2U1F8W1</accession>
<dbReference type="Pfam" id="PF25991">
    <property type="entry name" value="KhtT_N"/>
    <property type="match status" value="1"/>
</dbReference>
<evidence type="ECO:0000313" key="3">
    <source>
        <dbReference type="Proteomes" id="UP000245639"/>
    </source>
</evidence>
<sequence length="160" mass="16550">MDVEVTRLPGIGTKQEFTTASGRRLGVLTHRDGHRELLVSGRDDPDACSASVGLTDAEGQALGTLLGAPNLVAQLQDQQREVEGVSTAQFPIGAGSPYDGRTLGETAMRTRTGTSIVAVVRDHVVSPSPGPDFVFRAGDLVVVVGTGEGLGQAATILEDG</sequence>
<evidence type="ECO:0000259" key="1">
    <source>
        <dbReference type="PROSITE" id="PS51202"/>
    </source>
</evidence>
<dbReference type="GO" id="GO:0006813">
    <property type="term" value="P:potassium ion transport"/>
    <property type="evidence" value="ECO:0007669"/>
    <property type="project" value="InterPro"/>
</dbReference>